<proteinExistence type="predicted"/>
<gene>
    <name evidence="1" type="ORF">BDV33DRAFT_210184</name>
</gene>
<sequence>MLEEKFENGTINEETPGTTLLLNTLWVPLYAPTQDVVFGTPVSSVFETEQNRRYYMAGLNQLDKTVCVLILRAFIRYLDLDKETTHAYCNGDREQA</sequence>
<keyword evidence="2" id="KW-1185">Reference proteome</keyword>
<dbReference type="EMBL" id="ML733609">
    <property type="protein sequence ID" value="KAB8213458.1"/>
    <property type="molecule type" value="Genomic_DNA"/>
</dbReference>
<accession>A0A5N6E7V2</accession>
<organism evidence="1 2">
    <name type="scientific">Aspergillus novoparasiticus</name>
    <dbReference type="NCBI Taxonomy" id="986946"/>
    <lineage>
        <taxon>Eukaryota</taxon>
        <taxon>Fungi</taxon>
        <taxon>Dikarya</taxon>
        <taxon>Ascomycota</taxon>
        <taxon>Pezizomycotina</taxon>
        <taxon>Eurotiomycetes</taxon>
        <taxon>Eurotiomycetidae</taxon>
        <taxon>Eurotiales</taxon>
        <taxon>Aspergillaceae</taxon>
        <taxon>Aspergillus</taxon>
        <taxon>Aspergillus subgen. Circumdati</taxon>
    </lineage>
</organism>
<evidence type="ECO:0000313" key="1">
    <source>
        <dbReference type="EMBL" id="KAB8213458.1"/>
    </source>
</evidence>
<dbReference type="Proteomes" id="UP000326799">
    <property type="component" value="Unassembled WGS sequence"/>
</dbReference>
<protein>
    <submittedName>
        <fullName evidence="1">Uncharacterized protein</fullName>
    </submittedName>
</protein>
<evidence type="ECO:0000313" key="2">
    <source>
        <dbReference type="Proteomes" id="UP000326799"/>
    </source>
</evidence>
<reference evidence="1 2" key="1">
    <citation type="submission" date="2019-04" db="EMBL/GenBank/DDBJ databases">
        <title>Fungal friends and foes A comparative genomics study of 23 Aspergillus species from section Flavi.</title>
        <authorList>
            <consortium name="DOE Joint Genome Institute"/>
            <person name="Kjaerbolling I."/>
            <person name="Vesth T.C."/>
            <person name="Frisvad J.C."/>
            <person name="Nybo J.L."/>
            <person name="Theobald S."/>
            <person name="Kildgaard S."/>
            <person name="Petersen T.I."/>
            <person name="Kuo A."/>
            <person name="Sato A."/>
            <person name="Lyhne E.K."/>
            <person name="Kogle M.E."/>
            <person name="Wiebenga A."/>
            <person name="Kun R.S."/>
            <person name="Lubbers R.J."/>
            <person name="Makela M.R."/>
            <person name="Barry K."/>
            <person name="Chovatia M."/>
            <person name="Clum A."/>
            <person name="Daum C."/>
            <person name="Haridas S."/>
            <person name="He G."/>
            <person name="LaButti K."/>
            <person name="Lipzen A."/>
            <person name="Mondo S."/>
            <person name="Pangilinan J."/>
            <person name="Riley R."/>
            <person name="Salamov A."/>
            <person name="Simmons B.A."/>
            <person name="Magnuson J.K."/>
            <person name="Henrissat B."/>
            <person name="Mortensen U.H."/>
            <person name="Larsen T.O."/>
            <person name="De vries R.P."/>
            <person name="Grigoriev I.V."/>
            <person name="Machida M."/>
            <person name="Baker S.E."/>
            <person name="Andersen M.R."/>
        </authorList>
    </citation>
    <scope>NUCLEOTIDE SEQUENCE [LARGE SCALE GENOMIC DNA]</scope>
    <source>
        <strain evidence="1 2">CBS 126849</strain>
    </source>
</reference>
<name>A0A5N6E7V2_9EURO</name>
<dbReference type="AlphaFoldDB" id="A0A5N6E7V2"/>